<dbReference type="AlphaFoldDB" id="A0A067PZD2"/>
<feature type="compositionally biased region" description="Polar residues" evidence="1">
    <location>
        <begin position="1"/>
        <end position="12"/>
    </location>
</feature>
<feature type="region of interest" description="Disordered" evidence="1">
    <location>
        <begin position="1"/>
        <end position="36"/>
    </location>
</feature>
<feature type="compositionally biased region" description="Low complexity" evidence="1">
    <location>
        <begin position="108"/>
        <end position="125"/>
    </location>
</feature>
<feature type="region of interest" description="Disordered" evidence="1">
    <location>
        <begin position="96"/>
        <end position="161"/>
    </location>
</feature>
<name>A0A067PZD2_9AGAM</name>
<feature type="compositionally biased region" description="Low complexity" evidence="1">
    <location>
        <begin position="557"/>
        <end position="575"/>
    </location>
</feature>
<gene>
    <name evidence="2" type="ORF">JAAARDRAFT_33967</name>
</gene>
<feature type="region of interest" description="Disordered" evidence="1">
    <location>
        <begin position="355"/>
        <end position="402"/>
    </location>
</feature>
<accession>A0A067PZD2</accession>
<evidence type="ECO:0000313" key="2">
    <source>
        <dbReference type="EMBL" id="KDQ59245.1"/>
    </source>
</evidence>
<feature type="region of interest" description="Disordered" evidence="1">
    <location>
        <begin position="540"/>
        <end position="575"/>
    </location>
</feature>
<feature type="compositionally biased region" description="Pro residues" evidence="1">
    <location>
        <begin position="141"/>
        <end position="159"/>
    </location>
</feature>
<dbReference type="EMBL" id="KL197716">
    <property type="protein sequence ID" value="KDQ59245.1"/>
    <property type="molecule type" value="Genomic_DNA"/>
</dbReference>
<dbReference type="STRING" id="933084.A0A067PZD2"/>
<evidence type="ECO:0000256" key="1">
    <source>
        <dbReference type="SAM" id="MobiDB-lite"/>
    </source>
</evidence>
<feature type="compositionally biased region" description="Polar residues" evidence="1">
    <location>
        <begin position="505"/>
        <end position="516"/>
    </location>
</feature>
<feature type="compositionally biased region" description="Polar residues" evidence="1">
    <location>
        <begin position="364"/>
        <end position="379"/>
    </location>
</feature>
<dbReference type="InParanoid" id="A0A067PZD2"/>
<protein>
    <submittedName>
        <fullName evidence="2">Uncharacterized protein</fullName>
    </submittedName>
</protein>
<dbReference type="OrthoDB" id="3264780at2759"/>
<feature type="region of interest" description="Disordered" evidence="1">
    <location>
        <begin position="465"/>
        <end position="518"/>
    </location>
</feature>
<organism evidence="2 3">
    <name type="scientific">Jaapia argillacea MUCL 33604</name>
    <dbReference type="NCBI Taxonomy" id="933084"/>
    <lineage>
        <taxon>Eukaryota</taxon>
        <taxon>Fungi</taxon>
        <taxon>Dikarya</taxon>
        <taxon>Basidiomycota</taxon>
        <taxon>Agaricomycotina</taxon>
        <taxon>Agaricomycetes</taxon>
        <taxon>Agaricomycetidae</taxon>
        <taxon>Jaapiales</taxon>
        <taxon>Jaapiaceae</taxon>
        <taxon>Jaapia</taxon>
    </lineage>
</organism>
<feature type="region of interest" description="Disordered" evidence="1">
    <location>
        <begin position="423"/>
        <end position="444"/>
    </location>
</feature>
<feature type="compositionally biased region" description="Pro residues" evidence="1">
    <location>
        <begin position="19"/>
        <end position="30"/>
    </location>
</feature>
<dbReference type="HOGENOM" id="CLU_010271_0_0_1"/>
<sequence>MQVLNDDSNVGDSDSLFGSPPPSPSRPRSPPGLALPGASLSFAENVGTIALPGSLTYSELSVIPPVSRLGGDIHHHQYTPHHHASDGLMHLPPQFHAIQSMTPPPHLSSVGSRSSSSTPVPSTTTKPRKKSTAGKSRSATPRPPPPPIQMPDPDAPPPVNFLRNQQALLGLAGLVGGVNPANLNRHAAGSSAKHPIVVDDGPTLAPDRLLSIDPTHLPTPSGQAIVDSLIKQKNIFPVLSSLLKLISPPSTQSFSSNRTDAPPPAKRKKLNNVPAGAADWDVPFPFHEGEGPEAYRARWERERAKQLITQLIGLIQNAAQKAATKEYLQKQKEHEHRQSQNVWGYYRPITATYGQVVRKPQPTPAQTEPSTLTDVTNESHLVRHPGSPSSSEHTHHPISPSITDQQLSLDQLIASLLPSGLSQDDPSLVQQGLGNPAAEHGLPQQELTTDIESWMSILETFPSMEIDNDSKGEDFSMSLDGLDFPPSTSTPTTANTPSTSGLPPANSNPSQRNSQPLPDFMIDPVLLALSVSHPSTLLVPRDESEHTDAASVGTGMLSTPSLTASPMPSSSSLADPLTPSNWDAVFTDVDIFAGDQVEDPVDAASVLLQLASTSPSQMASCSTFTAQGIVSPSETLITQANQVPHLPPPAPTTRSLAFPTPLDPPTTVSAANLLRPARSIAGPGRASVAKSTTNKDDVLRRAKERRRQLVAEIERAKVQLWESTLEQGVLTHLAKDNV</sequence>
<dbReference type="Proteomes" id="UP000027265">
    <property type="component" value="Unassembled WGS sequence"/>
</dbReference>
<reference evidence="3" key="1">
    <citation type="journal article" date="2014" name="Proc. Natl. Acad. Sci. U.S.A.">
        <title>Extensive sampling of basidiomycete genomes demonstrates inadequacy of the white-rot/brown-rot paradigm for wood decay fungi.</title>
        <authorList>
            <person name="Riley R."/>
            <person name="Salamov A.A."/>
            <person name="Brown D.W."/>
            <person name="Nagy L.G."/>
            <person name="Floudas D."/>
            <person name="Held B.W."/>
            <person name="Levasseur A."/>
            <person name="Lombard V."/>
            <person name="Morin E."/>
            <person name="Otillar R."/>
            <person name="Lindquist E.A."/>
            <person name="Sun H."/>
            <person name="LaButti K.M."/>
            <person name="Schmutz J."/>
            <person name="Jabbour D."/>
            <person name="Luo H."/>
            <person name="Baker S.E."/>
            <person name="Pisabarro A.G."/>
            <person name="Walton J.D."/>
            <person name="Blanchette R.A."/>
            <person name="Henrissat B."/>
            <person name="Martin F."/>
            <person name="Cullen D."/>
            <person name="Hibbett D.S."/>
            <person name="Grigoriev I.V."/>
        </authorList>
    </citation>
    <scope>NUCLEOTIDE SEQUENCE [LARGE SCALE GENOMIC DNA]</scope>
    <source>
        <strain evidence="3">MUCL 33604</strain>
    </source>
</reference>
<evidence type="ECO:0000313" key="3">
    <source>
        <dbReference type="Proteomes" id="UP000027265"/>
    </source>
</evidence>
<proteinExistence type="predicted"/>
<feature type="region of interest" description="Disordered" evidence="1">
    <location>
        <begin position="249"/>
        <end position="271"/>
    </location>
</feature>
<feature type="compositionally biased region" description="Polar residues" evidence="1">
    <location>
        <begin position="423"/>
        <end position="433"/>
    </location>
</feature>
<feature type="compositionally biased region" description="Low complexity" evidence="1">
    <location>
        <begin position="485"/>
        <end position="500"/>
    </location>
</feature>
<keyword evidence="3" id="KW-1185">Reference proteome</keyword>